<evidence type="ECO:0000313" key="3">
    <source>
        <dbReference type="EMBL" id="GGG49659.1"/>
    </source>
</evidence>
<sequence>MAASTLRFAGRRAAITGAANGIGRATALRFAAEGAGLALIDIEADALAATAEACRAVGAPAVLPLAADLTQETAVADAFARIARDLGPLDILFNNVGQSARERSRQFHDSEPETWRFVLNVSLMTTMLVSRQVVPGMRERRAGRIVNMSTESAFYGDVGMVDYAAAKMGVIGFTRALARELAPFRVNVNAVAPGAIRTRAHDRLPPEVIDKVRNSVPMGYVAEPEDVAGVVAFLASEDARYVTGQTLLIDGGRWMI</sequence>
<gene>
    <name evidence="3" type="ORF">GCM10010964_41200</name>
</gene>
<evidence type="ECO:0000313" key="4">
    <source>
        <dbReference type="Proteomes" id="UP000597507"/>
    </source>
</evidence>
<dbReference type="RefSeq" id="WP_188903703.1">
    <property type="nucleotide sequence ID" value="NZ_BMKS01000020.1"/>
</dbReference>
<evidence type="ECO:0000256" key="2">
    <source>
        <dbReference type="ARBA" id="ARBA00023002"/>
    </source>
</evidence>
<dbReference type="PANTHER" id="PTHR42760:SF40">
    <property type="entry name" value="3-OXOACYL-[ACYL-CARRIER-PROTEIN] REDUCTASE, CHLOROPLASTIC"/>
    <property type="match status" value="1"/>
</dbReference>
<dbReference type="GO" id="GO:0030497">
    <property type="term" value="P:fatty acid elongation"/>
    <property type="evidence" value="ECO:0007669"/>
    <property type="project" value="TreeGrafter"/>
</dbReference>
<dbReference type="InterPro" id="IPR002347">
    <property type="entry name" value="SDR_fam"/>
</dbReference>
<dbReference type="SUPFAM" id="SSF51735">
    <property type="entry name" value="NAD(P)-binding Rossmann-fold domains"/>
    <property type="match status" value="1"/>
</dbReference>
<keyword evidence="2" id="KW-0560">Oxidoreductase</keyword>
<dbReference type="InterPro" id="IPR036291">
    <property type="entry name" value="NAD(P)-bd_dom_sf"/>
</dbReference>
<dbReference type="EMBL" id="BMKS01000020">
    <property type="protein sequence ID" value="GGG49659.1"/>
    <property type="molecule type" value="Genomic_DNA"/>
</dbReference>
<keyword evidence="4" id="KW-1185">Reference proteome</keyword>
<dbReference type="Proteomes" id="UP000597507">
    <property type="component" value="Unassembled WGS sequence"/>
</dbReference>
<dbReference type="PRINTS" id="PR00080">
    <property type="entry name" value="SDRFAMILY"/>
</dbReference>
<comment type="caution">
    <text evidence="3">The sequence shown here is derived from an EMBL/GenBank/DDBJ whole genome shotgun (WGS) entry which is preliminary data.</text>
</comment>
<protein>
    <submittedName>
        <fullName evidence="3">Short-chain dehydrogenase</fullName>
    </submittedName>
</protein>
<dbReference type="Gene3D" id="3.40.50.720">
    <property type="entry name" value="NAD(P)-binding Rossmann-like Domain"/>
    <property type="match status" value="1"/>
</dbReference>
<dbReference type="GO" id="GO:0016616">
    <property type="term" value="F:oxidoreductase activity, acting on the CH-OH group of donors, NAD or NADP as acceptor"/>
    <property type="evidence" value="ECO:0007669"/>
    <property type="project" value="TreeGrafter"/>
</dbReference>
<dbReference type="AlphaFoldDB" id="A0A8J2ZFF6"/>
<reference evidence="3 4" key="1">
    <citation type="journal article" date="2014" name="Int. J. Syst. Evol. Microbiol.">
        <title>Complete genome sequence of Corynebacterium casei LMG S-19264T (=DSM 44701T), isolated from a smear-ripened cheese.</title>
        <authorList>
            <consortium name="US DOE Joint Genome Institute (JGI-PGF)"/>
            <person name="Walter F."/>
            <person name="Albersmeier A."/>
            <person name="Kalinowski J."/>
            <person name="Ruckert C."/>
        </authorList>
    </citation>
    <scope>NUCLEOTIDE SEQUENCE [LARGE SCALE GENOMIC DNA]</scope>
    <source>
        <strain evidence="3 4">CGMCC 1.16330</strain>
    </source>
</reference>
<organism evidence="3 4">
    <name type="scientific">Caldovatus sediminis</name>
    <dbReference type="NCBI Taxonomy" id="2041189"/>
    <lineage>
        <taxon>Bacteria</taxon>
        <taxon>Pseudomonadati</taxon>
        <taxon>Pseudomonadota</taxon>
        <taxon>Alphaproteobacteria</taxon>
        <taxon>Acetobacterales</taxon>
        <taxon>Roseomonadaceae</taxon>
        <taxon>Caldovatus</taxon>
    </lineage>
</organism>
<accession>A0A8J2ZFF6</accession>
<dbReference type="PANTHER" id="PTHR42760">
    <property type="entry name" value="SHORT-CHAIN DEHYDROGENASES/REDUCTASES FAMILY MEMBER"/>
    <property type="match status" value="1"/>
</dbReference>
<dbReference type="PRINTS" id="PR00081">
    <property type="entry name" value="GDHRDH"/>
</dbReference>
<dbReference type="FunFam" id="3.40.50.720:FF:000173">
    <property type="entry name" value="3-oxoacyl-[acyl-carrier protein] reductase"/>
    <property type="match status" value="1"/>
</dbReference>
<dbReference type="Pfam" id="PF13561">
    <property type="entry name" value="adh_short_C2"/>
    <property type="match status" value="1"/>
</dbReference>
<name>A0A8J2ZFF6_9PROT</name>
<evidence type="ECO:0000256" key="1">
    <source>
        <dbReference type="ARBA" id="ARBA00006484"/>
    </source>
</evidence>
<proteinExistence type="inferred from homology"/>
<comment type="similarity">
    <text evidence="1">Belongs to the short-chain dehydrogenases/reductases (SDR) family.</text>
</comment>